<proteinExistence type="predicted"/>
<dbReference type="EMBL" id="GG662523">
    <property type="protein sequence ID" value="EAS02810.2"/>
    <property type="molecule type" value="Genomic_DNA"/>
</dbReference>
<dbReference type="AlphaFoldDB" id="I7M3B2"/>
<accession>I7M3B2</accession>
<reference evidence="4" key="1">
    <citation type="journal article" date="2006" name="PLoS Biol.">
        <title>Macronuclear genome sequence of the ciliate Tetrahymena thermophila, a model eukaryote.</title>
        <authorList>
            <person name="Eisen J.A."/>
            <person name="Coyne R.S."/>
            <person name="Wu M."/>
            <person name="Wu D."/>
            <person name="Thiagarajan M."/>
            <person name="Wortman J.R."/>
            <person name="Badger J.H."/>
            <person name="Ren Q."/>
            <person name="Amedeo P."/>
            <person name="Jones K.M."/>
            <person name="Tallon L.J."/>
            <person name="Delcher A.L."/>
            <person name="Salzberg S.L."/>
            <person name="Silva J.C."/>
            <person name="Haas B.J."/>
            <person name="Majoros W.H."/>
            <person name="Farzad M."/>
            <person name="Carlton J.M."/>
            <person name="Smith R.K. Jr."/>
            <person name="Garg J."/>
            <person name="Pearlman R.E."/>
            <person name="Karrer K.M."/>
            <person name="Sun L."/>
            <person name="Manning G."/>
            <person name="Elde N.C."/>
            <person name="Turkewitz A.P."/>
            <person name="Asai D.J."/>
            <person name="Wilkes D.E."/>
            <person name="Wang Y."/>
            <person name="Cai H."/>
            <person name="Collins K."/>
            <person name="Stewart B.A."/>
            <person name="Lee S.R."/>
            <person name="Wilamowska K."/>
            <person name="Weinberg Z."/>
            <person name="Ruzzo W.L."/>
            <person name="Wloga D."/>
            <person name="Gaertig J."/>
            <person name="Frankel J."/>
            <person name="Tsao C.-C."/>
            <person name="Gorovsky M.A."/>
            <person name="Keeling P.J."/>
            <person name="Waller R.F."/>
            <person name="Patron N.J."/>
            <person name="Cherry J.M."/>
            <person name="Stover N.A."/>
            <person name="Krieger C.J."/>
            <person name="del Toro C."/>
            <person name="Ryder H.F."/>
            <person name="Williamson S.C."/>
            <person name="Barbeau R.A."/>
            <person name="Hamilton E.P."/>
            <person name="Orias E."/>
        </authorList>
    </citation>
    <scope>NUCLEOTIDE SEQUENCE [LARGE SCALE GENOMIC DNA]</scope>
    <source>
        <strain evidence="4">SB210</strain>
    </source>
</reference>
<keyword evidence="1" id="KW-0175">Coiled coil</keyword>
<dbReference type="KEGG" id="tet:TTHERM_00349000"/>
<organism evidence="3 4">
    <name type="scientific">Tetrahymena thermophila (strain SB210)</name>
    <dbReference type="NCBI Taxonomy" id="312017"/>
    <lineage>
        <taxon>Eukaryota</taxon>
        <taxon>Sar</taxon>
        <taxon>Alveolata</taxon>
        <taxon>Ciliophora</taxon>
        <taxon>Intramacronucleata</taxon>
        <taxon>Oligohymenophorea</taxon>
        <taxon>Hymenostomatida</taxon>
        <taxon>Tetrahymenina</taxon>
        <taxon>Tetrahymenidae</taxon>
        <taxon>Tetrahymena</taxon>
    </lineage>
</organism>
<evidence type="ECO:0000313" key="3">
    <source>
        <dbReference type="EMBL" id="EAS02810.2"/>
    </source>
</evidence>
<sequence length="851" mass="100268">MIPQQPFVPMPYYYPMVPVPTIPQGTPQMMMMPNQFNNANQSLANNQNDQMNGNYNSSGADRKRAQSQNDLDFEDILDKEKFKFDSVKNMNKKGDFLNQGSSQQIQPNIFKPGNHSSHFNPKSMNELVVDKQKKNQYAQLLQQQIQIKKELDHEKKILDNKHNLQLHLERQKNDMISYNMPIRDQYGNILQSRGQPGNRNYQLQDWFTFVPNINQKYIQEEDIPIVEQATSALKQNLANPHSHQVDAFYRQQQNLINFENKNKRPLQFSFSNGQQKQQITFDNNYNQRFNSQQDLQYQDNGQQYNNRFQNQYEDDDEDQENDNGNHRVRIVTPTKYKRANRGTQTPHLPDELNQLQNQQIGDLYPNLLRNSSLAEIPTQSRIQTGYNRIPSSGQLLGIHPSSVRFTEYLKGDYKYANDIDKMRKREQYIQLQNEQMNQMEEKKRQKELNKIQEKRERDLDDLRVMREQQQLNEKFSQEFSSVPVDRRNLKESFVPDINNQKFSQRGKNFNTSFSNYEVQHTLGGKKGKRPRTPIEDAINPFQEKEKFNTQTSSSSNQIIIQEIPFKVKEQVGDAISGELSKLRSEMRASQGFIQNELSTIKKDINVINQQKGEQEQKQNILYNEINKTRLVDEIRRRELEQRMLEKERSEREKIEDEISKNLLENPGFTRYDLQNQKKVFFEFDDQYNYEPDRINQDIGRILREGELPSQKIQIHYNDGGINKVNYVTYDDGFQKTTNEILSNQQQKIEERLKNMGLGNLEQPKSLSTIYQNYSTNADSLSENNNNFSKIYKNSSLTEINRPSAANSDTDDIYKDLIKGNQEHSKVFNKKEDNKLDIEDFVMWNSKAARYR</sequence>
<dbReference type="RefSeq" id="XP_001023055.2">
    <property type="nucleotide sequence ID" value="XM_001023055.2"/>
</dbReference>
<dbReference type="GeneID" id="7835450"/>
<feature type="region of interest" description="Disordered" evidence="2">
    <location>
        <begin position="39"/>
        <end position="72"/>
    </location>
</feature>
<name>I7M3B2_TETTS</name>
<feature type="compositionally biased region" description="Low complexity" evidence="2">
    <location>
        <begin position="39"/>
        <end position="56"/>
    </location>
</feature>
<evidence type="ECO:0000313" key="4">
    <source>
        <dbReference type="Proteomes" id="UP000009168"/>
    </source>
</evidence>
<evidence type="ECO:0000256" key="2">
    <source>
        <dbReference type="SAM" id="MobiDB-lite"/>
    </source>
</evidence>
<gene>
    <name evidence="3" type="ORF">TTHERM_00349000</name>
</gene>
<dbReference type="Proteomes" id="UP000009168">
    <property type="component" value="Unassembled WGS sequence"/>
</dbReference>
<feature type="coiled-coil region" evidence="1">
    <location>
        <begin position="422"/>
        <end position="468"/>
    </location>
</feature>
<dbReference type="InParanoid" id="I7M3B2"/>
<evidence type="ECO:0000256" key="1">
    <source>
        <dbReference type="SAM" id="Coils"/>
    </source>
</evidence>
<feature type="coiled-coil region" evidence="1">
    <location>
        <begin position="637"/>
        <end position="664"/>
    </location>
</feature>
<protein>
    <submittedName>
        <fullName evidence="3">Uncharacterized protein</fullName>
    </submittedName>
</protein>
<keyword evidence="4" id="KW-1185">Reference proteome</keyword>